<dbReference type="GO" id="GO:0005634">
    <property type="term" value="C:nucleus"/>
    <property type="evidence" value="ECO:0007669"/>
    <property type="project" value="UniProtKB-SubCell"/>
</dbReference>
<evidence type="ECO:0000313" key="15">
    <source>
        <dbReference type="EMBL" id="JAV91636.1"/>
    </source>
</evidence>
<protein>
    <recommendedName>
        <fullName evidence="11">Protein artemis</fullName>
    </recommendedName>
    <alternativeName>
        <fullName evidence="12">DNA cross-link repair 1C protein</fullName>
    </alternativeName>
</protein>
<evidence type="ECO:0000256" key="13">
    <source>
        <dbReference type="SAM" id="MobiDB-lite"/>
    </source>
</evidence>
<keyword evidence="3" id="KW-0540">Nuclease</keyword>
<reference evidence="15" key="1">
    <citation type="journal article" date="2016" name="Sci. Rep.">
        <title>Molecular characterization of firefly nuptial gifts: a multi-omics approach sheds light on postcopulatory sexual selection.</title>
        <authorList>
            <person name="Al-Wathiqui N."/>
            <person name="Fallon T.R."/>
            <person name="South A."/>
            <person name="Weng J.K."/>
            <person name="Lewis S.M."/>
        </authorList>
    </citation>
    <scope>NUCLEOTIDE SEQUENCE</scope>
</reference>
<organism evidence="15">
    <name type="scientific">Photinus pyralis</name>
    <name type="common">Common eastern firefly</name>
    <name type="synonym">Lampyris pyralis</name>
    <dbReference type="NCBI Taxonomy" id="7054"/>
    <lineage>
        <taxon>Eukaryota</taxon>
        <taxon>Metazoa</taxon>
        <taxon>Ecdysozoa</taxon>
        <taxon>Arthropoda</taxon>
        <taxon>Hexapoda</taxon>
        <taxon>Insecta</taxon>
        <taxon>Pterygota</taxon>
        <taxon>Neoptera</taxon>
        <taxon>Endopterygota</taxon>
        <taxon>Coleoptera</taxon>
        <taxon>Polyphaga</taxon>
        <taxon>Elateriformia</taxon>
        <taxon>Elateroidea</taxon>
        <taxon>Lampyridae</taxon>
        <taxon>Lampyrinae</taxon>
        <taxon>Photinus</taxon>
    </lineage>
</organism>
<dbReference type="GO" id="GO:0000723">
    <property type="term" value="P:telomere maintenance"/>
    <property type="evidence" value="ECO:0007669"/>
    <property type="project" value="TreeGrafter"/>
</dbReference>
<evidence type="ECO:0000256" key="10">
    <source>
        <dbReference type="ARBA" id="ARBA00023242"/>
    </source>
</evidence>
<evidence type="ECO:0000256" key="1">
    <source>
        <dbReference type="ARBA" id="ARBA00004123"/>
    </source>
</evidence>
<dbReference type="Gene3D" id="3.40.50.12650">
    <property type="match status" value="1"/>
</dbReference>
<keyword evidence="9" id="KW-0234">DNA repair</keyword>
<dbReference type="GO" id="GO:0006310">
    <property type="term" value="P:DNA recombination"/>
    <property type="evidence" value="ECO:0007669"/>
    <property type="project" value="UniProtKB-KW"/>
</dbReference>
<feature type="domain" description="DNA repair metallo-beta-lactamase" evidence="14">
    <location>
        <begin position="261"/>
        <end position="328"/>
    </location>
</feature>
<dbReference type="EMBL" id="GEZM01015454">
    <property type="protein sequence ID" value="JAV91634.1"/>
    <property type="molecule type" value="Transcribed_RNA"/>
</dbReference>
<proteinExistence type="inferred from homology"/>
<dbReference type="EMBL" id="GEZM01015453">
    <property type="protein sequence ID" value="JAV91636.1"/>
    <property type="molecule type" value="Transcribed_RNA"/>
</dbReference>
<keyword evidence="17" id="KW-1185">Reference proteome</keyword>
<evidence type="ECO:0000256" key="2">
    <source>
        <dbReference type="ARBA" id="ARBA00010304"/>
    </source>
</evidence>
<evidence type="ECO:0000256" key="6">
    <source>
        <dbReference type="ARBA" id="ARBA00022801"/>
    </source>
</evidence>
<dbReference type="SUPFAM" id="SSF56281">
    <property type="entry name" value="Metallo-hydrolase/oxidoreductase"/>
    <property type="match status" value="1"/>
</dbReference>
<feature type="region of interest" description="Disordered" evidence="13">
    <location>
        <begin position="357"/>
        <end position="379"/>
    </location>
</feature>
<evidence type="ECO:0000256" key="7">
    <source>
        <dbReference type="ARBA" id="ARBA00022839"/>
    </source>
</evidence>
<evidence type="ECO:0000256" key="3">
    <source>
        <dbReference type="ARBA" id="ARBA00022722"/>
    </source>
</evidence>
<dbReference type="GO" id="GO:0003684">
    <property type="term" value="F:damaged DNA binding"/>
    <property type="evidence" value="ECO:0007669"/>
    <property type="project" value="TreeGrafter"/>
</dbReference>
<dbReference type="EMBL" id="VVIM01000009">
    <property type="protein sequence ID" value="KAB0793928.1"/>
    <property type="molecule type" value="Genomic_DNA"/>
</dbReference>
<evidence type="ECO:0000256" key="11">
    <source>
        <dbReference type="ARBA" id="ARBA00039759"/>
    </source>
</evidence>
<keyword evidence="8" id="KW-0233">DNA recombination</keyword>
<dbReference type="GO" id="GO:0036297">
    <property type="term" value="P:interstrand cross-link repair"/>
    <property type="evidence" value="ECO:0007669"/>
    <property type="project" value="TreeGrafter"/>
</dbReference>
<dbReference type="InterPro" id="IPR036866">
    <property type="entry name" value="RibonucZ/Hydroxyglut_hydro"/>
</dbReference>
<evidence type="ECO:0000313" key="17">
    <source>
        <dbReference type="Proteomes" id="UP000327044"/>
    </source>
</evidence>
<keyword evidence="4" id="KW-0255">Endonuclease</keyword>
<keyword evidence="5" id="KW-0227">DNA damage</keyword>
<dbReference type="Gene3D" id="3.60.15.10">
    <property type="entry name" value="Ribonuclease Z/Hydroxyacylglutathione hydrolase-like"/>
    <property type="match status" value="1"/>
</dbReference>
<keyword evidence="7" id="KW-0269">Exonuclease</keyword>
<name>A0A1Y1N5K8_PHOPY</name>
<dbReference type="Pfam" id="PF07522">
    <property type="entry name" value="DRMBL"/>
    <property type="match status" value="1"/>
</dbReference>
<dbReference type="InterPro" id="IPR011084">
    <property type="entry name" value="DRMBL"/>
</dbReference>
<comment type="subcellular location">
    <subcellularLocation>
        <location evidence="1">Nucleus</location>
    </subcellularLocation>
</comment>
<dbReference type="PANTHER" id="PTHR23240">
    <property type="entry name" value="DNA CROSS-LINK REPAIR PROTEIN PSO2/SNM1-RELATED"/>
    <property type="match status" value="1"/>
</dbReference>
<dbReference type="GO" id="GO:0006303">
    <property type="term" value="P:double-strand break repair via nonhomologous end joining"/>
    <property type="evidence" value="ECO:0007669"/>
    <property type="project" value="TreeGrafter"/>
</dbReference>
<dbReference type="PANTHER" id="PTHR23240:SF8">
    <property type="entry name" value="PROTEIN ARTEMIS"/>
    <property type="match status" value="1"/>
</dbReference>
<keyword evidence="10" id="KW-0539">Nucleus</keyword>
<dbReference type="Proteomes" id="UP000327044">
    <property type="component" value="Unassembled WGS sequence"/>
</dbReference>
<dbReference type="GO" id="GO:0035312">
    <property type="term" value="F:5'-3' DNA exonuclease activity"/>
    <property type="evidence" value="ECO:0007669"/>
    <property type="project" value="TreeGrafter"/>
</dbReference>
<evidence type="ECO:0000256" key="8">
    <source>
        <dbReference type="ARBA" id="ARBA00023172"/>
    </source>
</evidence>
<dbReference type="GO" id="GO:0004519">
    <property type="term" value="F:endonuclease activity"/>
    <property type="evidence" value="ECO:0007669"/>
    <property type="project" value="UniProtKB-KW"/>
</dbReference>
<keyword evidence="6" id="KW-0378">Hydrolase</keyword>
<evidence type="ECO:0000256" key="4">
    <source>
        <dbReference type="ARBA" id="ARBA00022759"/>
    </source>
</evidence>
<accession>A0A1Y1N5K8</accession>
<evidence type="ECO:0000313" key="16">
    <source>
        <dbReference type="EMBL" id="KAB0793928.1"/>
    </source>
</evidence>
<sequence length="404" mass="46606">MSTFNGKILEIPEISVDCFENANNLDSLVYFLSHCHTDHMRGLSDWRFQNSLLERPDVYLYATPISVRILNHRYPQLEAKLIEIATSNSTLIKIPYKNTHLTVTALPAGHCPGSVMFLFETASKNILYTGDYRVSASDLRKYNAFYSMGEVKRIDKMYLDTTFFNRSYFKLPPRSDSISKICTVIDKWIKQSPAHIINIKPSATYGSEFLFMEISKIVGMPIHVNSKTYNLYKRIPEMDETVTLSATTQLHANCGSEFKEICKKDKALIRTIIPSTLYWKNRNTDSDCIEIGETGCYRVCYSCHASLEEIEEFLSFLKPVEVEPCVVPSSPREKEEMFDLLEKVMSTYQSRRLEEEEESKLFKQVENAPNTPEKSECEWDDVLGSPVNNFKRKRLWLQDDDGDE</sequence>
<dbReference type="OrthoDB" id="262529at2759"/>
<dbReference type="AlphaFoldDB" id="A0A1Y1N5K8"/>
<evidence type="ECO:0000256" key="9">
    <source>
        <dbReference type="ARBA" id="ARBA00023204"/>
    </source>
</evidence>
<comment type="similarity">
    <text evidence="2">Belongs to the DNA repair metallo-beta-lactamase (DRMBL) family.</text>
</comment>
<dbReference type="GO" id="GO:0031123">
    <property type="term" value="P:RNA 3'-end processing"/>
    <property type="evidence" value="ECO:0007669"/>
    <property type="project" value="UniProtKB-ARBA"/>
</dbReference>
<reference evidence="16 17" key="2">
    <citation type="journal article" date="2018" name="Elife">
        <title>Firefly genomes illuminate parallel origins of bioluminescence in beetles.</title>
        <authorList>
            <person name="Fallon T.R."/>
            <person name="Lower S.E."/>
            <person name="Chang C.H."/>
            <person name="Bessho-Uehara M."/>
            <person name="Martin G.J."/>
            <person name="Bewick A.J."/>
            <person name="Behringer M."/>
            <person name="Debat H.J."/>
            <person name="Wong I."/>
            <person name="Day J.C."/>
            <person name="Suvorov A."/>
            <person name="Silva C.J."/>
            <person name="Stanger-Hall K.F."/>
            <person name="Hall D.W."/>
            <person name="Schmitz R.J."/>
            <person name="Nelson D.R."/>
            <person name="Lewis S.M."/>
            <person name="Shigenobu S."/>
            <person name="Bybee S.M."/>
            <person name="Larracuente A.M."/>
            <person name="Oba Y."/>
            <person name="Weng J.K."/>
        </authorList>
    </citation>
    <scope>NUCLEOTIDE SEQUENCE [LARGE SCALE GENOMIC DNA]</scope>
    <source>
        <strain evidence="16">1611_PpyrPB1</strain>
        <tissue evidence="16">Whole body</tissue>
    </source>
</reference>
<reference evidence="16" key="3">
    <citation type="submission" date="2019-08" db="EMBL/GenBank/DDBJ databases">
        <authorList>
            <consortium name="Photinus pyralis genome working group"/>
            <person name="Fallon T.R."/>
            <person name="Sander Lower S.E."/>
            <person name="Weng J.-K."/>
        </authorList>
    </citation>
    <scope>NUCLEOTIDE SEQUENCE</scope>
    <source>
        <strain evidence="16">1611_PpyrPB1</strain>
        <tissue evidence="16">Whole body</tissue>
    </source>
</reference>
<evidence type="ECO:0000256" key="12">
    <source>
        <dbReference type="ARBA" id="ARBA00042677"/>
    </source>
</evidence>
<gene>
    <name evidence="16" type="ORF">PPYR_13548</name>
</gene>
<evidence type="ECO:0000256" key="5">
    <source>
        <dbReference type="ARBA" id="ARBA00022763"/>
    </source>
</evidence>
<evidence type="ECO:0000259" key="14">
    <source>
        <dbReference type="Pfam" id="PF07522"/>
    </source>
</evidence>
<dbReference type="InParanoid" id="A0A1Y1N5K8"/>